<feature type="domain" description="Glycosyltransferase 2-like" evidence="2">
    <location>
        <begin position="1"/>
        <end position="161"/>
    </location>
</feature>
<evidence type="ECO:0000259" key="2">
    <source>
        <dbReference type="Pfam" id="PF00535"/>
    </source>
</evidence>
<organism evidence="3 4">
    <name type="scientific">Candidatus Gottesmanbacteria bacterium GW2011_GWC2_39_8</name>
    <dbReference type="NCBI Taxonomy" id="1618450"/>
    <lineage>
        <taxon>Bacteria</taxon>
        <taxon>Candidatus Gottesmaniibacteriota</taxon>
    </lineage>
</organism>
<dbReference type="InterPro" id="IPR029044">
    <property type="entry name" value="Nucleotide-diphossugar_trans"/>
</dbReference>
<keyword evidence="3" id="KW-0808">Transferase</keyword>
<dbReference type="InterPro" id="IPR001173">
    <property type="entry name" value="Glyco_trans_2-like"/>
</dbReference>
<protein>
    <submittedName>
        <fullName evidence="3">B-glycosyltransferase, glycosyltransferase family 2 protein</fullName>
    </submittedName>
</protein>
<dbReference type="EMBL" id="LBXN01000046">
    <property type="protein sequence ID" value="KKR32337.1"/>
    <property type="molecule type" value="Genomic_DNA"/>
</dbReference>
<reference evidence="3 4" key="1">
    <citation type="journal article" date="2015" name="Nature">
        <title>rRNA introns, odd ribosomes, and small enigmatic genomes across a large radiation of phyla.</title>
        <authorList>
            <person name="Brown C.T."/>
            <person name="Hug L.A."/>
            <person name="Thomas B.C."/>
            <person name="Sharon I."/>
            <person name="Castelle C.J."/>
            <person name="Singh A."/>
            <person name="Wilkins M.J."/>
            <person name="Williams K.H."/>
            <person name="Banfield J.F."/>
        </authorList>
    </citation>
    <scope>NUCLEOTIDE SEQUENCE [LARGE SCALE GENOMIC DNA]</scope>
</reference>
<dbReference type="PATRIC" id="fig|1618450.3.peg.909"/>
<keyword evidence="1" id="KW-0472">Membrane</keyword>
<dbReference type="Proteomes" id="UP000034539">
    <property type="component" value="Unassembled WGS sequence"/>
</dbReference>
<keyword evidence="1" id="KW-1133">Transmembrane helix</keyword>
<proteinExistence type="predicted"/>
<gene>
    <name evidence="3" type="ORF">UT63_C0046G0002</name>
</gene>
<dbReference type="CDD" id="cd04179">
    <property type="entry name" value="DPM_DPG-synthase_like"/>
    <property type="match status" value="1"/>
</dbReference>
<dbReference type="GO" id="GO:0016740">
    <property type="term" value="F:transferase activity"/>
    <property type="evidence" value="ECO:0007669"/>
    <property type="project" value="UniProtKB-KW"/>
</dbReference>
<dbReference type="Pfam" id="PF00535">
    <property type="entry name" value="Glycos_transf_2"/>
    <property type="match status" value="1"/>
</dbReference>
<sequence length="238" mass="27189">MPAYNAEKTIEKTYRDIPKNSVDEVIVVDDGSRDETVKIAKKLGLRVFIHEKNLGYGGNQKTCYKEALKSGADIVVMIHPDYQYDATLTADLIKPIIENRFDIMLGSRIRSRKEALAGGMPLYKYISNRFLTVLENIVLGLNLSEYHTGFRAFSKEVLQKLPLENFSNDFVFDQEILISAHVAGYTMGEIAVPVRYFPEASSINFRRSTRYGITILYTLLLFILNNLGIKNKIFQFRK</sequence>
<dbReference type="PANTHER" id="PTHR48090:SF7">
    <property type="entry name" value="RFBJ PROTEIN"/>
    <property type="match status" value="1"/>
</dbReference>
<accession>A0A0G0T3D3</accession>
<name>A0A0G0T3D3_9BACT</name>
<dbReference type="PANTHER" id="PTHR48090">
    <property type="entry name" value="UNDECAPRENYL-PHOSPHATE 4-DEOXY-4-FORMAMIDO-L-ARABINOSE TRANSFERASE-RELATED"/>
    <property type="match status" value="1"/>
</dbReference>
<dbReference type="InterPro" id="IPR050256">
    <property type="entry name" value="Glycosyltransferase_2"/>
</dbReference>
<dbReference type="SUPFAM" id="SSF53448">
    <property type="entry name" value="Nucleotide-diphospho-sugar transferases"/>
    <property type="match status" value="1"/>
</dbReference>
<dbReference type="AlphaFoldDB" id="A0A0G0T3D3"/>
<dbReference type="Gene3D" id="3.90.550.10">
    <property type="entry name" value="Spore Coat Polysaccharide Biosynthesis Protein SpsA, Chain A"/>
    <property type="match status" value="1"/>
</dbReference>
<comment type="caution">
    <text evidence="3">The sequence shown here is derived from an EMBL/GenBank/DDBJ whole genome shotgun (WGS) entry which is preliminary data.</text>
</comment>
<evidence type="ECO:0000256" key="1">
    <source>
        <dbReference type="SAM" id="Phobius"/>
    </source>
</evidence>
<feature type="transmembrane region" description="Helical" evidence="1">
    <location>
        <begin position="211"/>
        <end position="229"/>
    </location>
</feature>
<evidence type="ECO:0000313" key="3">
    <source>
        <dbReference type="EMBL" id="KKR32337.1"/>
    </source>
</evidence>
<keyword evidence="1" id="KW-0812">Transmembrane</keyword>
<evidence type="ECO:0000313" key="4">
    <source>
        <dbReference type="Proteomes" id="UP000034539"/>
    </source>
</evidence>